<protein>
    <submittedName>
        <fullName evidence="2">Uncharacterized protein</fullName>
    </submittedName>
</protein>
<dbReference type="RefSeq" id="WP_378222947.1">
    <property type="nucleotide sequence ID" value="NZ_JBHRTK010000016.1"/>
</dbReference>
<comment type="caution">
    <text evidence="2">The sequence shown here is derived from an EMBL/GenBank/DDBJ whole genome shotgun (WGS) entry which is preliminary data.</text>
</comment>
<dbReference type="EMBL" id="JBHRTK010000016">
    <property type="protein sequence ID" value="MFC3208111.1"/>
    <property type="molecule type" value="Genomic_DNA"/>
</dbReference>
<evidence type="ECO:0000256" key="1">
    <source>
        <dbReference type="SAM" id="MobiDB-lite"/>
    </source>
</evidence>
<evidence type="ECO:0000313" key="2">
    <source>
        <dbReference type="EMBL" id="MFC3208111.1"/>
    </source>
</evidence>
<organism evidence="2 3">
    <name type="scientific">Aquamicrobium soli</name>
    <dbReference type="NCBI Taxonomy" id="1811518"/>
    <lineage>
        <taxon>Bacteria</taxon>
        <taxon>Pseudomonadati</taxon>
        <taxon>Pseudomonadota</taxon>
        <taxon>Alphaproteobacteria</taxon>
        <taxon>Hyphomicrobiales</taxon>
        <taxon>Phyllobacteriaceae</taxon>
        <taxon>Aquamicrobium</taxon>
    </lineage>
</organism>
<feature type="compositionally biased region" description="Acidic residues" evidence="1">
    <location>
        <begin position="200"/>
        <end position="209"/>
    </location>
</feature>
<proteinExistence type="predicted"/>
<name>A0ABV7KE99_9HYPH</name>
<evidence type="ECO:0000313" key="3">
    <source>
        <dbReference type="Proteomes" id="UP001595583"/>
    </source>
</evidence>
<keyword evidence="3" id="KW-1185">Reference proteome</keyword>
<sequence>MAKKTTRINESDRYDPYTSRASLMDDAPKGEIPTQPNTLPAEDAVLALNLAKMIAADTLLDGAKADHKAVKQHVEAKGVNLKAHSLASKIVSSGKVAEYIELFSDTLKYLKIRGRPVQTSQLELLVTEDDRTPVDDRAREEGRYAGIMGYPESSNPYSVDSEHGQIWLTAYRGGEDERKLILDLEPAEGSELISGQSDDPFADPEAEAA</sequence>
<gene>
    <name evidence="2" type="ORF">ACFOHJ_17955</name>
</gene>
<accession>A0ABV7KE99</accession>
<feature type="region of interest" description="Disordered" evidence="1">
    <location>
        <begin position="1"/>
        <end position="37"/>
    </location>
</feature>
<reference evidence="3" key="1">
    <citation type="journal article" date="2019" name="Int. J. Syst. Evol. Microbiol.">
        <title>The Global Catalogue of Microorganisms (GCM) 10K type strain sequencing project: providing services to taxonomists for standard genome sequencing and annotation.</title>
        <authorList>
            <consortium name="The Broad Institute Genomics Platform"/>
            <consortium name="The Broad Institute Genome Sequencing Center for Infectious Disease"/>
            <person name="Wu L."/>
            <person name="Ma J."/>
        </authorList>
    </citation>
    <scope>NUCLEOTIDE SEQUENCE [LARGE SCALE GENOMIC DNA]</scope>
    <source>
        <strain evidence="3">KCTC 52165</strain>
    </source>
</reference>
<dbReference type="Proteomes" id="UP001595583">
    <property type="component" value="Unassembled WGS sequence"/>
</dbReference>
<feature type="region of interest" description="Disordered" evidence="1">
    <location>
        <begin position="187"/>
        <end position="209"/>
    </location>
</feature>